<protein>
    <submittedName>
        <fullName evidence="3">DUF2807 domain-containing protein</fullName>
    </submittedName>
</protein>
<reference evidence="3" key="1">
    <citation type="journal article" date="2021" name="PeerJ">
        <title>Extensive microbial diversity within the chicken gut microbiome revealed by metagenomics and culture.</title>
        <authorList>
            <person name="Gilroy R."/>
            <person name="Ravi A."/>
            <person name="Getino M."/>
            <person name="Pursley I."/>
            <person name="Horton D.L."/>
            <person name="Alikhan N.F."/>
            <person name="Baker D."/>
            <person name="Gharbi K."/>
            <person name="Hall N."/>
            <person name="Watson M."/>
            <person name="Adriaenssens E.M."/>
            <person name="Foster-Nyarko E."/>
            <person name="Jarju S."/>
            <person name="Secka A."/>
            <person name="Antonio M."/>
            <person name="Oren A."/>
            <person name="Chaudhuri R.R."/>
            <person name="La Ragione R."/>
            <person name="Hildebrand F."/>
            <person name="Pallen M.J."/>
        </authorList>
    </citation>
    <scope>NUCLEOTIDE SEQUENCE</scope>
    <source>
        <strain evidence="3">Gambia16-554</strain>
    </source>
</reference>
<feature type="domain" description="Putative auto-transporter adhesin head GIN" evidence="2">
    <location>
        <begin position="191"/>
        <end position="354"/>
    </location>
</feature>
<comment type="caution">
    <text evidence="3">The sequence shown here is derived from an EMBL/GenBank/DDBJ whole genome shotgun (WGS) entry which is preliminary data.</text>
</comment>
<evidence type="ECO:0000259" key="2">
    <source>
        <dbReference type="Pfam" id="PF10988"/>
    </source>
</evidence>
<gene>
    <name evidence="3" type="ORF">IAC04_05235</name>
</gene>
<organism evidence="3 4">
    <name type="scientific">Candidatus Coprenecus stercoravium</name>
    <dbReference type="NCBI Taxonomy" id="2840735"/>
    <lineage>
        <taxon>Bacteria</taxon>
        <taxon>Pseudomonadati</taxon>
        <taxon>Bacteroidota</taxon>
        <taxon>Bacteroidia</taxon>
        <taxon>Bacteroidales</taxon>
        <taxon>Rikenellaceae</taxon>
        <taxon>Rikenellaceae incertae sedis</taxon>
        <taxon>Candidatus Coprenecus</taxon>
    </lineage>
</organism>
<reference evidence="3" key="2">
    <citation type="submission" date="2021-04" db="EMBL/GenBank/DDBJ databases">
        <authorList>
            <person name="Gilroy R."/>
        </authorList>
    </citation>
    <scope>NUCLEOTIDE SEQUENCE</scope>
    <source>
        <strain evidence="3">Gambia16-554</strain>
    </source>
</reference>
<feature type="transmembrane region" description="Helical" evidence="1">
    <location>
        <begin position="34"/>
        <end position="56"/>
    </location>
</feature>
<keyword evidence="1" id="KW-0472">Membrane</keyword>
<sequence length="442" mass="48480">MPDGDEARFESRWESRSRDRIRFRSGLKRRRRPLWKVIAFPAVACVALIFGVRMLLNPFIADVTEENMTRDEVSAIEVDTLAPGYIYRQYYNTVADIIVQVAVLTAYMPESYAEEAMSAVYDIIYEEIPLIDQIDCVNEQRYREILQEYSARQIAALDHLVSSLEKVGGNMPLCAQARSYDRITKEVEVRNFNGIRASSGFDIEVEKSDGYGLELTIPSELEKYVTASVKSGELVLSFDMYKAPKEVRRRFSRGDWPLRAKVSCPEIESIHLSGAADMIFLDKFESASLSISASGASSLKKASFGSIGDLTMKVSGASHVEMDFSDEIGSSDIQCSGASNVYMVGGRYADCVVSNSGASDVYLEDVDMNSLKVVLSGASDFYADGTADYLDVDASGASSCNTASLKADRARVEASGASDVIVNAADVEPVNISSASSLSNRR</sequence>
<evidence type="ECO:0000313" key="3">
    <source>
        <dbReference type="EMBL" id="HIZ85873.1"/>
    </source>
</evidence>
<dbReference type="Pfam" id="PF10988">
    <property type="entry name" value="DUF2807"/>
    <property type="match status" value="1"/>
</dbReference>
<accession>A0A9D2GQT2</accession>
<keyword evidence="1" id="KW-1133">Transmembrane helix</keyword>
<dbReference type="Proteomes" id="UP000824115">
    <property type="component" value="Unassembled WGS sequence"/>
</dbReference>
<keyword evidence="1" id="KW-0812">Transmembrane</keyword>
<dbReference type="AlphaFoldDB" id="A0A9D2GQT2"/>
<dbReference type="Gene3D" id="2.160.20.120">
    <property type="match status" value="2"/>
</dbReference>
<evidence type="ECO:0000313" key="4">
    <source>
        <dbReference type="Proteomes" id="UP000824115"/>
    </source>
</evidence>
<name>A0A9D2GQT2_9BACT</name>
<dbReference type="InterPro" id="IPR021255">
    <property type="entry name" value="DUF2807"/>
</dbReference>
<evidence type="ECO:0000256" key="1">
    <source>
        <dbReference type="SAM" id="Phobius"/>
    </source>
</evidence>
<dbReference type="EMBL" id="DXAW01000093">
    <property type="protein sequence ID" value="HIZ85873.1"/>
    <property type="molecule type" value="Genomic_DNA"/>
</dbReference>
<proteinExistence type="predicted"/>